<dbReference type="OrthoDB" id="9803968at2"/>
<dbReference type="GO" id="GO:0031177">
    <property type="term" value="F:phosphopantetheine binding"/>
    <property type="evidence" value="ECO:0007669"/>
    <property type="project" value="InterPro"/>
</dbReference>
<evidence type="ECO:0000256" key="6">
    <source>
        <dbReference type="ARBA" id="ARBA00023098"/>
    </source>
</evidence>
<accession>K9XUC2</accession>
<evidence type="ECO:0000313" key="8">
    <source>
        <dbReference type="EMBL" id="AFZ36200.1"/>
    </source>
</evidence>
<dbReference type="PATRIC" id="fig|111780.3.peg.2776"/>
<dbReference type="FunFam" id="3.40.50.12780:FF:000013">
    <property type="entry name" value="Long-chain-fatty-acid--AMP ligase FadD32"/>
    <property type="match status" value="1"/>
</dbReference>
<dbReference type="PROSITE" id="PS50075">
    <property type="entry name" value="CARRIER"/>
    <property type="match status" value="2"/>
</dbReference>
<dbReference type="InterPro" id="IPR010071">
    <property type="entry name" value="AA_adenyl_dom"/>
</dbReference>
<dbReference type="GO" id="GO:0008610">
    <property type="term" value="P:lipid biosynthetic process"/>
    <property type="evidence" value="ECO:0007669"/>
    <property type="project" value="InterPro"/>
</dbReference>
<dbReference type="PANTHER" id="PTHR45527:SF1">
    <property type="entry name" value="FATTY ACID SYNTHASE"/>
    <property type="match status" value="1"/>
</dbReference>
<dbReference type="eggNOG" id="COG1020">
    <property type="taxonomic scope" value="Bacteria"/>
</dbReference>
<evidence type="ECO:0000259" key="7">
    <source>
        <dbReference type="PROSITE" id="PS50075"/>
    </source>
</evidence>
<dbReference type="Gene3D" id="2.30.38.10">
    <property type="entry name" value="Luciferase, Domain 3"/>
    <property type="match status" value="1"/>
</dbReference>
<dbReference type="EMBL" id="CP003653">
    <property type="protein sequence ID" value="AFZ36200.1"/>
    <property type="molecule type" value="Genomic_DNA"/>
</dbReference>
<dbReference type="InterPro" id="IPR001242">
    <property type="entry name" value="Condensation_dom"/>
</dbReference>
<feature type="domain" description="Carrier" evidence="7">
    <location>
        <begin position="624"/>
        <end position="701"/>
    </location>
</feature>
<comment type="cofactor">
    <cofactor evidence="1">
        <name>pantetheine 4'-phosphate</name>
        <dbReference type="ChEBI" id="CHEBI:47942"/>
    </cofactor>
</comment>
<keyword evidence="9" id="KW-1185">Reference proteome</keyword>
<evidence type="ECO:0000256" key="3">
    <source>
        <dbReference type="ARBA" id="ARBA00022450"/>
    </source>
</evidence>
<dbReference type="CDD" id="cd05931">
    <property type="entry name" value="FAAL"/>
    <property type="match status" value="1"/>
</dbReference>
<dbReference type="NCBIfam" id="TIGR01733">
    <property type="entry name" value="AA-adenyl-dom"/>
    <property type="match status" value="1"/>
</dbReference>
<dbReference type="SUPFAM" id="SSF56801">
    <property type="entry name" value="Acetyl-CoA synthetase-like"/>
    <property type="match status" value="2"/>
</dbReference>
<comment type="similarity">
    <text evidence="2">Belongs to the ATP-dependent AMP-binding enzyme family.</text>
</comment>
<dbReference type="InterPro" id="IPR023213">
    <property type="entry name" value="CAT-like_dom_sf"/>
</dbReference>
<dbReference type="InterPro" id="IPR020806">
    <property type="entry name" value="PKS_PP-bd"/>
</dbReference>
<dbReference type="InterPro" id="IPR025110">
    <property type="entry name" value="AMP-bd_C"/>
</dbReference>
<dbReference type="InterPro" id="IPR000873">
    <property type="entry name" value="AMP-dep_synth/lig_dom"/>
</dbReference>
<dbReference type="GO" id="GO:0005737">
    <property type="term" value="C:cytoplasm"/>
    <property type="evidence" value="ECO:0007669"/>
    <property type="project" value="TreeGrafter"/>
</dbReference>
<dbReference type="SMART" id="SM00823">
    <property type="entry name" value="PKS_PP"/>
    <property type="match status" value="2"/>
</dbReference>
<dbReference type="Gene3D" id="3.30.300.30">
    <property type="match status" value="2"/>
</dbReference>
<dbReference type="InterPro" id="IPR009081">
    <property type="entry name" value="PP-bd_ACP"/>
</dbReference>
<dbReference type="GO" id="GO:0044550">
    <property type="term" value="P:secondary metabolite biosynthetic process"/>
    <property type="evidence" value="ECO:0007669"/>
    <property type="project" value="TreeGrafter"/>
</dbReference>
<dbReference type="Gene3D" id="3.30.559.10">
    <property type="entry name" value="Chloramphenicol acetyltransferase-like domain"/>
    <property type="match status" value="1"/>
</dbReference>
<keyword evidence="5" id="KW-0276">Fatty acid metabolism</keyword>
<dbReference type="Gene3D" id="1.10.1200.10">
    <property type="entry name" value="ACP-like"/>
    <property type="match status" value="2"/>
</dbReference>
<dbReference type="eggNOG" id="COG0318">
    <property type="taxonomic scope" value="Bacteria"/>
</dbReference>
<evidence type="ECO:0000256" key="2">
    <source>
        <dbReference type="ARBA" id="ARBA00006432"/>
    </source>
</evidence>
<dbReference type="RefSeq" id="WP_015193868.1">
    <property type="nucleotide sequence ID" value="NC_019748.1"/>
</dbReference>
<dbReference type="Gene3D" id="3.40.50.12780">
    <property type="entry name" value="N-terminal domain of ligase-like"/>
    <property type="match status" value="1"/>
</dbReference>
<gene>
    <name evidence="8" type="ordered locus">Sta7437_2671</name>
</gene>
<dbReference type="SUPFAM" id="SSF47336">
    <property type="entry name" value="ACP-like"/>
    <property type="match status" value="2"/>
</dbReference>
<reference evidence="9" key="1">
    <citation type="journal article" date="2013" name="Proc. Natl. Acad. Sci. U.S.A.">
        <title>Improving the coverage of the cyanobacterial phylum using diversity-driven genome sequencing.</title>
        <authorList>
            <person name="Shih P.M."/>
            <person name="Wu D."/>
            <person name="Latifi A."/>
            <person name="Axen S.D."/>
            <person name="Fewer D.P."/>
            <person name="Talla E."/>
            <person name="Calteau A."/>
            <person name="Cai F."/>
            <person name="Tandeau de Marsac N."/>
            <person name="Rippka R."/>
            <person name="Herdman M."/>
            <person name="Sivonen K."/>
            <person name="Coursin T."/>
            <person name="Laurent T."/>
            <person name="Goodwin L."/>
            <person name="Nolan M."/>
            <person name="Davenport K.W."/>
            <person name="Han C.S."/>
            <person name="Rubin E.M."/>
            <person name="Eisen J.A."/>
            <person name="Woyke T."/>
            <person name="Gugger M."/>
            <person name="Kerfeld C.A."/>
        </authorList>
    </citation>
    <scope>NUCLEOTIDE SEQUENCE [LARGE SCALE GENOMIC DNA]</scope>
    <source>
        <strain evidence="9">ATCC 29371 / PCC 7437</strain>
    </source>
</reference>
<keyword evidence="4" id="KW-0597">Phosphoprotein</keyword>
<dbReference type="Gene3D" id="3.40.50.980">
    <property type="match status" value="2"/>
</dbReference>
<dbReference type="CDD" id="cd19531">
    <property type="entry name" value="LCL_NRPS-like"/>
    <property type="match status" value="1"/>
</dbReference>
<dbReference type="InterPro" id="IPR040097">
    <property type="entry name" value="FAAL/FAAC"/>
</dbReference>
<evidence type="ECO:0000256" key="4">
    <source>
        <dbReference type="ARBA" id="ARBA00022553"/>
    </source>
</evidence>
<keyword evidence="3" id="KW-0596">Phosphopantetheine</keyword>
<dbReference type="Pfam" id="PF00501">
    <property type="entry name" value="AMP-binding"/>
    <property type="match status" value="2"/>
</dbReference>
<dbReference type="Pfam" id="PF00550">
    <property type="entry name" value="PP-binding"/>
    <property type="match status" value="2"/>
</dbReference>
<dbReference type="HOGENOM" id="CLU_000022_0_9_3"/>
<dbReference type="GO" id="GO:0071766">
    <property type="term" value="P:Actinobacterium-type cell wall biogenesis"/>
    <property type="evidence" value="ECO:0007669"/>
    <property type="project" value="UniProtKB-ARBA"/>
</dbReference>
<dbReference type="GO" id="GO:0006631">
    <property type="term" value="P:fatty acid metabolic process"/>
    <property type="evidence" value="ECO:0007669"/>
    <property type="project" value="UniProtKB-KW"/>
</dbReference>
<dbReference type="InterPro" id="IPR045851">
    <property type="entry name" value="AMP-bd_C_sf"/>
</dbReference>
<protein>
    <submittedName>
        <fullName evidence="8">Amino acid adenylation domain protein</fullName>
    </submittedName>
</protein>
<dbReference type="Pfam" id="PF23024">
    <property type="entry name" value="AMP-dom_DIP2-like"/>
    <property type="match status" value="1"/>
</dbReference>
<dbReference type="GO" id="GO:0043041">
    <property type="term" value="P:amino acid activation for nonribosomal peptide biosynthetic process"/>
    <property type="evidence" value="ECO:0007669"/>
    <property type="project" value="TreeGrafter"/>
</dbReference>
<evidence type="ECO:0000313" key="9">
    <source>
        <dbReference type="Proteomes" id="UP000010473"/>
    </source>
</evidence>
<organism evidence="8 9">
    <name type="scientific">Stanieria cyanosphaera (strain ATCC 29371 / PCC 7437)</name>
    <dbReference type="NCBI Taxonomy" id="111780"/>
    <lineage>
        <taxon>Bacteria</taxon>
        <taxon>Bacillati</taxon>
        <taxon>Cyanobacteriota</taxon>
        <taxon>Cyanophyceae</taxon>
        <taxon>Pleurocapsales</taxon>
        <taxon>Dermocarpellaceae</taxon>
        <taxon>Stanieria</taxon>
    </lineage>
</organism>
<name>K9XUC2_STAC7</name>
<dbReference type="InterPro" id="IPR042099">
    <property type="entry name" value="ANL_N_sf"/>
</dbReference>
<feature type="domain" description="Carrier" evidence="7">
    <location>
        <begin position="1725"/>
        <end position="1800"/>
    </location>
</feature>
<dbReference type="STRING" id="111780.Sta7437_2671"/>
<dbReference type="FunFam" id="1.10.1200.10:FF:000005">
    <property type="entry name" value="Nonribosomal peptide synthetase 1"/>
    <property type="match status" value="1"/>
</dbReference>
<sequence>MNQLDNNLLTSHNYFSVVQLLRQQSRKQPNADAFIFLEDGENQETKVTYQELDLHSRRIAAYLQRMGLTGERALLLYPSGLDYLAAFFGCLYAGVIAVPAYPPQNQRNTPRIQAIVADSQAAISAQPRREAIALTTKTLVPKMESWLGNLKWLATDDLVTKIEAHWQELDLDRDTIAFLQYTSGSTGTPKGVMVSHGNLLHNAAMTYRWMGHSPKSKFVSWLPIYHDMGLIGGILQPLYGGFPCVLMSPTSFLQRPYRWLQAISKYQGTTSGAPNFAYELCLRKISSEQRSCLDLSSWQVAFNGAEPIRHETLKEFAATFAECGFREEAFYPCYGMAEATLLVAGRRQGEKEKRGNLSKAIDKLALAENRIVEVFEENRNSKTLVGCGTSIPGQKIVIVNPDTLTLCENNCVGEIWVTGDSVAKGYWNRLEETEEVFHAKTHRCKEEADFLRNNDTSIEQHHFLRTGDLGFLDDSGELFVTGRLKDLIIIRGRNLYPQDIELTAQRSHDALRLDSNAAFTVEIDNDEKLLIVQELEFRAKPNLEEVITAIRQTVTETHEIEVYGVVLIKPGSIPKTSSGKIQRRTTRNKFLEGRLDTVASSVLETQEWVDAENNLIKKELLQLSPQELLTQYLQSKVAQVLKRLPQDINLDHSLTSLGLDSLKVFELKNQIEADLEVTIAIANLFSGCTTRSLSNKILAQLKTNSSKGSSSLQRVTTSNNIHPVSFAQARLWFLDRLKSGNPAYNISFAVQIEGKLEVQALENSLNQVIARHEILRTSFATSEGKPVQVIHPALTVTLSVVDGEKFDCFPSESIGQKDIDLNLITTQEHQQPFDLTQIPLLRLKLLRLASEKHLLLLTMHHIIADGLSAEVFMTEVAQHYQRLSVPELPIQYKDFVYWQQQSFQEQKLIDYWKQKLKDAPPLLQLPTDRPRPPVQSYQGKSQAWELPASLTQQLQNLAQQEKVTLFMLLLAGFKTLLYRYTGQEDLLVGSPIANRNHEKLKELIGFFVNTLVLRSNLAGNPSFLDLLSQIRQVALEAYAHQDLPFDKLVEVLQPERDLSYTPLFQVMFAWQNAPQLPTIPDLTFSEFKVDPRIAQFDLSVSIENTAEKLIATFEYNTDLFDDATINRMISHYQNLLTGIVVHPQAKLSDIPLLSNQERQQLLIDWNPTLVDYSQDVSIQQLFETQVKQNPDAVAVVFGNQKLTYQQLNNQANQLAHYLQEIGVKPEVLVGVYLECSLKVFIAILGIIKAGGVYLPLDPEYPTERIAWMLQDASPAVILSQEYLRKKIPTRSAKVICLDSEWNNISQKSSENLEIRITSENAVYTIYTSGSTGKPKGVVCTYGGLVNTYLAWQKANLLPDSNNSCFLQMASFSFDVFTGDLIKALCSGAKLVICPKELLLEPKKLYQLMLQEKVNCADFVPAVLMNLVNYLEQTKQSLDFIKLLIVGSDSWYVQDYQRVKKLCGLNTKLINAYGVSEATIDSTYFEAKQLNLSSDRIVSIGRPFPNTLVYLLDHNLQPVPIGVWGEIYLGGVSLARGYLNNSELTKKKFIPNPFTVTSRDVPWNVCTPVISISSSAPLHPCILTPILYKTGDKARYLPDGNIEFLERVDNQIKIRGFRIEITEIEAFINKYQDIKQAVVIVDNQDSNNKTLVAYLVLQQPETDKLTEELIQKLRTYLKEHLPDYMIPTKWQLLKELPLTVNGKTDRKFLKTIKIEDNLQITSTTNLPRNQQEQIIAEIWQEILQRENIDVNDNFFDVGGHSLLLAQVQEKLESSFQINLTITDLFKYPSISSLANYLNQRENNSFTITNRNNSEQFINRIDKQKNALARRKQVRRKSK</sequence>
<dbReference type="FunFam" id="3.40.50.980:FF:000001">
    <property type="entry name" value="Non-ribosomal peptide synthetase"/>
    <property type="match status" value="1"/>
</dbReference>
<evidence type="ECO:0000256" key="5">
    <source>
        <dbReference type="ARBA" id="ARBA00022832"/>
    </source>
</evidence>
<dbReference type="FunFam" id="3.30.559.30:FF:000001">
    <property type="entry name" value="Non-ribosomal peptide synthetase"/>
    <property type="match status" value="1"/>
</dbReference>
<dbReference type="KEGG" id="scs:Sta7437_2671"/>
<dbReference type="InterPro" id="IPR020845">
    <property type="entry name" value="AMP-binding_CS"/>
</dbReference>
<dbReference type="GO" id="GO:0003824">
    <property type="term" value="F:catalytic activity"/>
    <property type="evidence" value="ECO:0007669"/>
    <property type="project" value="InterPro"/>
</dbReference>
<proteinExistence type="inferred from homology"/>
<dbReference type="Pfam" id="PF13193">
    <property type="entry name" value="AMP-binding_C"/>
    <property type="match status" value="1"/>
</dbReference>
<dbReference type="Gene3D" id="3.30.559.30">
    <property type="entry name" value="Nonribosomal peptide synthetase, condensation domain"/>
    <property type="match status" value="1"/>
</dbReference>
<dbReference type="PANTHER" id="PTHR45527">
    <property type="entry name" value="NONRIBOSOMAL PEPTIDE SYNTHETASE"/>
    <property type="match status" value="1"/>
</dbReference>
<dbReference type="Proteomes" id="UP000010473">
    <property type="component" value="Chromosome"/>
</dbReference>
<evidence type="ECO:0000256" key="1">
    <source>
        <dbReference type="ARBA" id="ARBA00001957"/>
    </source>
</evidence>
<dbReference type="CDD" id="cd05930">
    <property type="entry name" value="A_NRPS"/>
    <property type="match status" value="1"/>
</dbReference>
<dbReference type="SUPFAM" id="SSF52777">
    <property type="entry name" value="CoA-dependent acyltransferases"/>
    <property type="match status" value="2"/>
</dbReference>
<dbReference type="InterPro" id="IPR036736">
    <property type="entry name" value="ACP-like_sf"/>
</dbReference>
<dbReference type="PROSITE" id="PS00455">
    <property type="entry name" value="AMP_BINDING"/>
    <property type="match status" value="1"/>
</dbReference>
<keyword evidence="6" id="KW-0443">Lipid metabolism</keyword>
<dbReference type="Pfam" id="PF00668">
    <property type="entry name" value="Condensation"/>
    <property type="match status" value="1"/>
</dbReference>